<dbReference type="GeneID" id="63844200"/>
<proteinExistence type="predicted"/>
<dbReference type="RefSeq" id="XP_040784167.1">
    <property type="nucleotide sequence ID" value="XM_040926948.1"/>
</dbReference>
<sequence>MGSLHSEYRFLASRSEVAFHAPCRCLALILLSQSQTALVVGRNTTSRKECWDASPQAPASFKSCLAVTFGLRNMGIGHKIGPPVPRLTCSCHKPCSAFELNMSTMPQQQNPGQT</sequence>
<dbReference type="EMBL" id="ML976618">
    <property type="protein sequence ID" value="KAF1841604.1"/>
    <property type="molecule type" value="Genomic_DNA"/>
</dbReference>
<organism evidence="1 2">
    <name type="scientific">Cucurbitaria berberidis CBS 394.84</name>
    <dbReference type="NCBI Taxonomy" id="1168544"/>
    <lineage>
        <taxon>Eukaryota</taxon>
        <taxon>Fungi</taxon>
        <taxon>Dikarya</taxon>
        <taxon>Ascomycota</taxon>
        <taxon>Pezizomycotina</taxon>
        <taxon>Dothideomycetes</taxon>
        <taxon>Pleosporomycetidae</taxon>
        <taxon>Pleosporales</taxon>
        <taxon>Pleosporineae</taxon>
        <taxon>Cucurbitariaceae</taxon>
        <taxon>Cucurbitaria</taxon>
    </lineage>
</organism>
<comment type="caution">
    <text evidence="1">The sequence shown here is derived from an EMBL/GenBank/DDBJ whole genome shotgun (WGS) entry which is preliminary data.</text>
</comment>
<dbReference type="AlphaFoldDB" id="A0A9P4G9T1"/>
<gene>
    <name evidence="1" type="ORF">K460DRAFT_169990</name>
</gene>
<dbReference type="Proteomes" id="UP000800039">
    <property type="component" value="Unassembled WGS sequence"/>
</dbReference>
<keyword evidence="2" id="KW-1185">Reference proteome</keyword>
<name>A0A9P4G9T1_9PLEO</name>
<accession>A0A9P4G9T1</accession>
<reference evidence="1" key="1">
    <citation type="submission" date="2020-01" db="EMBL/GenBank/DDBJ databases">
        <authorList>
            <consortium name="DOE Joint Genome Institute"/>
            <person name="Haridas S."/>
            <person name="Albert R."/>
            <person name="Binder M."/>
            <person name="Bloem J."/>
            <person name="Labutti K."/>
            <person name="Salamov A."/>
            <person name="Andreopoulos B."/>
            <person name="Baker S.E."/>
            <person name="Barry K."/>
            <person name="Bills G."/>
            <person name="Bluhm B.H."/>
            <person name="Cannon C."/>
            <person name="Castanera R."/>
            <person name="Culley D.E."/>
            <person name="Daum C."/>
            <person name="Ezra D."/>
            <person name="Gonzalez J.B."/>
            <person name="Henrissat B."/>
            <person name="Kuo A."/>
            <person name="Liang C."/>
            <person name="Lipzen A."/>
            <person name="Lutzoni F."/>
            <person name="Magnuson J."/>
            <person name="Mondo S."/>
            <person name="Nolan M."/>
            <person name="Ohm R."/>
            <person name="Pangilinan J."/>
            <person name="Park H.-J."/>
            <person name="Ramirez L."/>
            <person name="Alfaro M."/>
            <person name="Sun H."/>
            <person name="Tritt A."/>
            <person name="Yoshinaga Y."/>
            <person name="Zwiers L.-H."/>
            <person name="Turgeon B.G."/>
            <person name="Goodwin S.B."/>
            <person name="Spatafora J.W."/>
            <person name="Crous P.W."/>
            <person name="Grigoriev I.V."/>
        </authorList>
    </citation>
    <scope>NUCLEOTIDE SEQUENCE</scope>
    <source>
        <strain evidence="1">CBS 394.84</strain>
    </source>
</reference>
<evidence type="ECO:0000313" key="1">
    <source>
        <dbReference type="EMBL" id="KAF1841604.1"/>
    </source>
</evidence>
<evidence type="ECO:0000313" key="2">
    <source>
        <dbReference type="Proteomes" id="UP000800039"/>
    </source>
</evidence>
<protein>
    <submittedName>
        <fullName evidence="1">Uncharacterized protein</fullName>
    </submittedName>
</protein>